<dbReference type="PANTHER" id="PTHR43333:SF1">
    <property type="entry name" value="D-ISOMER SPECIFIC 2-HYDROXYACID DEHYDROGENASE NAD-BINDING DOMAIN-CONTAINING PROTEIN"/>
    <property type="match status" value="1"/>
</dbReference>
<sequence>MADVLVMYKSSDIIPMVVTKEHIDKISNIASGNVYWCGNEEEAFSAKIDTEVLFIWGGSGKVPEKYCMQSQKLKWINSFSAGVDPIMKSQISKLPIKLTNAKGIHGKTMAMTTIGYIISLLRNFPIMYKKQLEHTWEKKFAKLPKETEGLTVTILGAGAIGSEVARLCKAHGMTVLGVKRKIIPLKHFDCVYSEEEKNIPLAKADIVVVLTPLTEKTRHTVNAKTFEVMKDSAFIINIARGAVIDETALIEALQNKKIAGAALDATETEPLPADSPLWDMENVIITPHNSATSERYIHRAIDQFCENLKLYEEGKELFNQIDLEKY</sequence>
<dbReference type="Pfam" id="PF00389">
    <property type="entry name" value="2-Hacid_dh"/>
    <property type="match status" value="1"/>
</dbReference>
<dbReference type="GO" id="GO:0016616">
    <property type="term" value="F:oxidoreductase activity, acting on the CH-OH group of donors, NAD or NADP as acceptor"/>
    <property type="evidence" value="ECO:0007669"/>
    <property type="project" value="InterPro"/>
</dbReference>
<dbReference type="RefSeq" id="WP_218323724.1">
    <property type="nucleotide sequence ID" value="NZ_JAEEGC010000192.1"/>
</dbReference>
<dbReference type="FunFam" id="3.40.50.720:FF:000363">
    <property type="entry name" value="D-isomer specific 2-hydroxyacid dehydrogenase"/>
    <property type="match status" value="1"/>
</dbReference>
<dbReference type="PROSITE" id="PS00671">
    <property type="entry name" value="D_2_HYDROXYACID_DH_3"/>
    <property type="match status" value="1"/>
</dbReference>
<dbReference type="CDD" id="cd05300">
    <property type="entry name" value="2-Hacid_dh_1"/>
    <property type="match status" value="1"/>
</dbReference>
<evidence type="ECO:0000256" key="3">
    <source>
        <dbReference type="ARBA" id="ARBA00023027"/>
    </source>
</evidence>
<dbReference type="InterPro" id="IPR029753">
    <property type="entry name" value="D-isomer_DH_CS"/>
</dbReference>
<dbReference type="Pfam" id="PF02826">
    <property type="entry name" value="2-Hacid_dh_C"/>
    <property type="match status" value="1"/>
</dbReference>
<dbReference type="AlphaFoldDB" id="A0A949U531"/>
<evidence type="ECO:0000256" key="2">
    <source>
        <dbReference type="ARBA" id="ARBA00023002"/>
    </source>
</evidence>
<evidence type="ECO:0000313" key="8">
    <source>
        <dbReference type="Proteomes" id="UP000694308"/>
    </source>
</evidence>
<keyword evidence="3" id="KW-0520">NAD</keyword>
<proteinExistence type="inferred from homology"/>
<dbReference type="EMBL" id="JAEEGC010000192">
    <property type="protein sequence ID" value="MBV7276643.1"/>
    <property type="molecule type" value="Genomic_DNA"/>
</dbReference>
<comment type="caution">
    <text evidence="7">The sequence shown here is derived from an EMBL/GenBank/DDBJ whole genome shotgun (WGS) entry which is preliminary data.</text>
</comment>
<evidence type="ECO:0000313" key="7">
    <source>
        <dbReference type="EMBL" id="MBV7276643.1"/>
    </source>
</evidence>
<organism evidence="7 8">
    <name type="scientific">Clostridium thailandense</name>
    <dbReference type="NCBI Taxonomy" id="2794346"/>
    <lineage>
        <taxon>Bacteria</taxon>
        <taxon>Bacillati</taxon>
        <taxon>Bacillota</taxon>
        <taxon>Clostridia</taxon>
        <taxon>Eubacteriales</taxon>
        <taxon>Clostridiaceae</taxon>
        <taxon>Clostridium</taxon>
    </lineage>
</organism>
<evidence type="ECO:0000259" key="5">
    <source>
        <dbReference type="Pfam" id="PF00389"/>
    </source>
</evidence>
<feature type="domain" description="D-isomer specific 2-hydroxyacid dehydrogenase NAD-binding" evidence="6">
    <location>
        <begin position="115"/>
        <end position="289"/>
    </location>
</feature>
<keyword evidence="2 4" id="KW-0560">Oxidoreductase</keyword>
<evidence type="ECO:0000256" key="4">
    <source>
        <dbReference type="RuleBase" id="RU003719"/>
    </source>
</evidence>
<keyword evidence="8" id="KW-1185">Reference proteome</keyword>
<protein>
    <submittedName>
        <fullName evidence="7">D-2-hydroxyacid dehydrogenase</fullName>
    </submittedName>
</protein>
<dbReference type="InterPro" id="IPR006140">
    <property type="entry name" value="D-isomer_DH_NAD-bd"/>
</dbReference>
<dbReference type="PANTHER" id="PTHR43333">
    <property type="entry name" value="2-HACID_DH_C DOMAIN-CONTAINING PROTEIN"/>
    <property type="match status" value="1"/>
</dbReference>
<name>A0A949U531_9CLOT</name>
<accession>A0A949U531</accession>
<dbReference type="InterPro" id="IPR006139">
    <property type="entry name" value="D-isomer_2_OHA_DH_cat_dom"/>
</dbReference>
<feature type="domain" description="D-isomer specific 2-hydroxyacid dehydrogenase catalytic" evidence="5">
    <location>
        <begin position="49"/>
        <end position="320"/>
    </location>
</feature>
<gene>
    <name evidence="7" type="ORF">I6U48_27605</name>
</gene>
<reference evidence="7" key="1">
    <citation type="submission" date="2020-12" db="EMBL/GenBank/DDBJ databases">
        <title>Clostridium thailandense sp. nov., a novel acetogenic bacterium isolated from peat land soil in Thailand.</title>
        <authorList>
            <person name="Chaikitkaew S."/>
            <person name="Birkeland N.K."/>
        </authorList>
    </citation>
    <scope>NUCLEOTIDE SEQUENCE</scope>
    <source>
        <strain evidence="7">PL3</strain>
    </source>
</reference>
<comment type="similarity">
    <text evidence="1 4">Belongs to the D-isomer specific 2-hydroxyacid dehydrogenase family.</text>
</comment>
<dbReference type="Proteomes" id="UP000694308">
    <property type="component" value="Unassembled WGS sequence"/>
</dbReference>
<evidence type="ECO:0000259" key="6">
    <source>
        <dbReference type="Pfam" id="PF02826"/>
    </source>
</evidence>
<evidence type="ECO:0000256" key="1">
    <source>
        <dbReference type="ARBA" id="ARBA00005854"/>
    </source>
</evidence>
<dbReference type="GO" id="GO:0051287">
    <property type="term" value="F:NAD binding"/>
    <property type="evidence" value="ECO:0007669"/>
    <property type="project" value="InterPro"/>
</dbReference>